<dbReference type="Proteomes" id="UP000242432">
    <property type="component" value="Unassembled WGS sequence"/>
</dbReference>
<feature type="domain" description="N-acetyltransferase" evidence="3">
    <location>
        <begin position="6"/>
        <end position="134"/>
    </location>
</feature>
<evidence type="ECO:0000313" key="5">
    <source>
        <dbReference type="Proteomes" id="UP000242432"/>
    </source>
</evidence>
<keyword evidence="2" id="KW-0012">Acyltransferase</keyword>
<dbReference type="InterPro" id="IPR016181">
    <property type="entry name" value="Acyl_CoA_acyltransferase"/>
</dbReference>
<protein>
    <submittedName>
        <fullName evidence="4">Acetyltransferase (GNAT) domain-containing protein</fullName>
    </submittedName>
</protein>
<dbReference type="AlphaFoldDB" id="A0A1T4V807"/>
<dbReference type="EMBL" id="FUXX01000013">
    <property type="protein sequence ID" value="SKA61067.1"/>
    <property type="molecule type" value="Genomic_DNA"/>
</dbReference>
<dbReference type="PANTHER" id="PTHR43626">
    <property type="entry name" value="ACYL-COA N-ACYLTRANSFERASE"/>
    <property type="match status" value="1"/>
</dbReference>
<name>A0A1T4V807_9GAMM</name>
<dbReference type="Gene3D" id="3.40.630.30">
    <property type="match status" value="1"/>
</dbReference>
<dbReference type="GO" id="GO:0005737">
    <property type="term" value="C:cytoplasm"/>
    <property type="evidence" value="ECO:0007669"/>
    <property type="project" value="TreeGrafter"/>
</dbReference>
<dbReference type="PANTHER" id="PTHR43626:SF4">
    <property type="entry name" value="GCN5-RELATED N-ACETYLTRANSFERASE 2, CHLOROPLASTIC"/>
    <property type="match status" value="1"/>
</dbReference>
<evidence type="ECO:0000313" key="4">
    <source>
        <dbReference type="EMBL" id="SKA61067.1"/>
    </source>
</evidence>
<dbReference type="RefSeq" id="WP_078928536.1">
    <property type="nucleotide sequence ID" value="NZ_FUXX01000013.1"/>
</dbReference>
<accession>A0A1T4V807</accession>
<dbReference type="InterPro" id="IPR045039">
    <property type="entry name" value="NSI-like"/>
</dbReference>
<sequence length="134" mass="15444">MAILYKDIHDLKREDLEELFLSVEWSSGHFPDKLVVAMKNFHTVYSAWDGDKLVGMICAMDDGIMNAYVHYLLVNPAYHGQTIGRTLVAKVKEHYKDYLRIAVIAYDDELHFYSDCGFVKSKDASPMFITSLWT</sequence>
<evidence type="ECO:0000259" key="3">
    <source>
        <dbReference type="PROSITE" id="PS51186"/>
    </source>
</evidence>
<reference evidence="5" key="1">
    <citation type="submission" date="2017-02" db="EMBL/GenBank/DDBJ databases">
        <authorList>
            <person name="Varghese N."/>
            <person name="Submissions S."/>
        </authorList>
    </citation>
    <scope>NUCLEOTIDE SEQUENCE [LARGE SCALE GENOMIC DNA]</scope>
    <source>
        <strain evidence="5">DSM 3072</strain>
    </source>
</reference>
<dbReference type="Pfam" id="PF00583">
    <property type="entry name" value="Acetyltransf_1"/>
    <property type="match status" value="1"/>
</dbReference>
<dbReference type="SUPFAM" id="SSF55729">
    <property type="entry name" value="Acyl-CoA N-acyltransferases (Nat)"/>
    <property type="match status" value="1"/>
</dbReference>
<dbReference type="GO" id="GO:0008080">
    <property type="term" value="F:N-acetyltransferase activity"/>
    <property type="evidence" value="ECO:0007669"/>
    <property type="project" value="InterPro"/>
</dbReference>
<dbReference type="STRING" id="83771.SAMN02910357_01816"/>
<keyword evidence="1 4" id="KW-0808">Transferase</keyword>
<evidence type="ECO:0000256" key="1">
    <source>
        <dbReference type="ARBA" id="ARBA00022679"/>
    </source>
</evidence>
<dbReference type="PROSITE" id="PS51186">
    <property type="entry name" value="GNAT"/>
    <property type="match status" value="1"/>
</dbReference>
<evidence type="ECO:0000256" key="2">
    <source>
        <dbReference type="ARBA" id="ARBA00023315"/>
    </source>
</evidence>
<dbReference type="InterPro" id="IPR000182">
    <property type="entry name" value="GNAT_dom"/>
</dbReference>
<organism evidence="4 5">
    <name type="scientific">Succinivibrio dextrinosolvens DSM 3072</name>
    <dbReference type="NCBI Taxonomy" id="1123324"/>
    <lineage>
        <taxon>Bacteria</taxon>
        <taxon>Pseudomonadati</taxon>
        <taxon>Pseudomonadota</taxon>
        <taxon>Gammaproteobacteria</taxon>
        <taxon>Aeromonadales</taxon>
        <taxon>Succinivibrionaceae</taxon>
        <taxon>Succinivibrio</taxon>
    </lineage>
</organism>
<dbReference type="CDD" id="cd04301">
    <property type="entry name" value="NAT_SF"/>
    <property type="match status" value="1"/>
</dbReference>
<gene>
    <name evidence="4" type="ORF">SAMN02745213_01016</name>
</gene>
<proteinExistence type="predicted"/>
<keyword evidence="5" id="KW-1185">Reference proteome</keyword>